<sequence>MICEFFFGRVEWKLFAYSSILWPGLAVMFQKHICFPSFWINNLYCEVKTELKTPQLTRFLQTSSNKLAPRLVF</sequence>
<evidence type="ECO:0000313" key="1">
    <source>
        <dbReference type="EnsemblPlants" id="KQL12933"/>
    </source>
</evidence>
<protein>
    <submittedName>
        <fullName evidence="1">Uncharacterized protein</fullName>
    </submittedName>
</protein>
<dbReference type="Gramene" id="KQL12933">
    <property type="protein sequence ID" value="KQL12933"/>
    <property type="gene ID" value="SETIT_023880mg"/>
</dbReference>
<accession>K3ZBF9</accession>
<dbReference type="Proteomes" id="UP000004995">
    <property type="component" value="Unassembled WGS sequence"/>
</dbReference>
<name>K3ZBF9_SETIT</name>
<reference evidence="2" key="1">
    <citation type="journal article" date="2012" name="Nat. Biotechnol.">
        <title>Reference genome sequence of the model plant Setaria.</title>
        <authorList>
            <person name="Bennetzen J.L."/>
            <person name="Schmutz J."/>
            <person name="Wang H."/>
            <person name="Percifield R."/>
            <person name="Hawkins J."/>
            <person name="Pontaroli A.C."/>
            <person name="Estep M."/>
            <person name="Feng L."/>
            <person name="Vaughn J.N."/>
            <person name="Grimwood J."/>
            <person name="Jenkins J."/>
            <person name="Barry K."/>
            <person name="Lindquist E."/>
            <person name="Hellsten U."/>
            <person name="Deshpande S."/>
            <person name="Wang X."/>
            <person name="Wu X."/>
            <person name="Mitros T."/>
            <person name="Triplett J."/>
            <person name="Yang X."/>
            <person name="Ye C.Y."/>
            <person name="Mauro-Herrera M."/>
            <person name="Wang L."/>
            <person name="Li P."/>
            <person name="Sharma M."/>
            <person name="Sharma R."/>
            <person name="Ronald P.C."/>
            <person name="Panaud O."/>
            <person name="Kellogg E.A."/>
            <person name="Brutnell T.P."/>
            <person name="Doust A.N."/>
            <person name="Tuskan G.A."/>
            <person name="Rokhsar D."/>
            <person name="Devos K.M."/>
        </authorList>
    </citation>
    <scope>NUCLEOTIDE SEQUENCE [LARGE SCALE GENOMIC DNA]</scope>
    <source>
        <strain evidence="2">cv. Yugu1</strain>
    </source>
</reference>
<dbReference type="HOGENOM" id="CLU_2709495_0_0_1"/>
<reference evidence="1" key="2">
    <citation type="submission" date="2018-08" db="UniProtKB">
        <authorList>
            <consortium name="EnsemblPlants"/>
        </authorList>
    </citation>
    <scope>IDENTIFICATION</scope>
    <source>
        <strain evidence="1">Yugu1</strain>
    </source>
</reference>
<organism evidence="1 2">
    <name type="scientific">Setaria italica</name>
    <name type="common">Foxtail millet</name>
    <name type="synonym">Panicum italicum</name>
    <dbReference type="NCBI Taxonomy" id="4555"/>
    <lineage>
        <taxon>Eukaryota</taxon>
        <taxon>Viridiplantae</taxon>
        <taxon>Streptophyta</taxon>
        <taxon>Embryophyta</taxon>
        <taxon>Tracheophyta</taxon>
        <taxon>Spermatophyta</taxon>
        <taxon>Magnoliopsida</taxon>
        <taxon>Liliopsida</taxon>
        <taxon>Poales</taxon>
        <taxon>Poaceae</taxon>
        <taxon>PACMAD clade</taxon>
        <taxon>Panicoideae</taxon>
        <taxon>Panicodae</taxon>
        <taxon>Paniceae</taxon>
        <taxon>Cenchrinae</taxon>
        <taxon>Setaria</taxon>
    </lineage>
</organism>
<dbReference type="AlphaFoldDB" id="K3ZBF9"/>
<dbReference type="EnsemblPlants" id="KQL12933">
    <property type="protein sequence ID" value="KQL12933"/>
    <property type="gene ID" value="SETIT_023880mg"/>
</dbReference>
<keyword evidence="2" id="KW-1185">Reference proteome</keyword>
<dbReference type="EMBL" id="AGNK02001409">
    <property type="status" value="NOT_ANNOTATED_CDS"/>
    <property type="molecule type" value="Genomic_DNA"/>
</dbReference>
<dbReference type="InParanoid" id="K3ZBF9"/>
<evidence type="ECO:0000313" key="2">
    <source>
        <dbReference type="Proteomes" id="UP000004995"/>
    </source>
</evidence>
<proteinExistence type="predicted"/>